<comment type="caution">
    <text evidence="2">The sequence shown here is derived from an EMBL/GenBank/DDBJ whole genome shotgun (WGS) entry which is preliminary data.</text>
</comment>
<name>A0A438K5H4_VITVI</name>
<gene>
    <name evidence="2" type="ORF">CK203_006110</name>
</gene>
<proteinExistence type="predicted"/>
<reference evidence="2 3" key="1">
    <citation type="journal article" date="2018" name="PLoS Genet.">
        <title>Population sequencing reveals clonal diversity and ancestral inbreeding in the grapevine cultivar Chardonnay.</title>
        <authorList>
            <person name="Roach M.J."/>
            <person name="Johnson D.L."/>
            <person name="Bohlmann J."/>
            <person name="van Vuuren H.J."/>
            <person name="Jones S.J."/>
            <person name="Pretorius I.S."/>
            <person name="Schmidt S.A."/>
            <person name="Borneman A.R."/>
        </authorList>
    </citation>
    <scope>NUCLEOTIDE SEQUENCE [LARGE SCALE GENOMIC DNA]</scope>
    <source>
        <strain evidence="3">cv. Chardonnay</strain>
        <tissue evidence="2">Leaf</tissue>
    </source>
</reference>
<dbReference type="EMBL" id="QGNW01000015">
    <property type="protein sequence ID" value="RVX16441.1"/>
    <property type="molecule type" value="Genomic_DNA"/>
</dbReference>
<protein>
    <submittedName>
        <fullName evidence="2">Uncharacterized protein</fullName>
    </submittedName>
</protein>
<accession>A0A438K5H4</accession>
<evidence type="ECO:0000313" key="2">
    <source>
        <dbReference type="EMBL" id="RVX16441.1"/>
    </source>
</evidence>
<dbReference type="Proteomes" id="UP000288805">
    <property type="component" value="Unassembled WGS sequence"/>
</dbReference>
<evidence type="ECO:0000256" key="1">
    <source>
        <dbReference type="SAM" id="MobiDB-lite"/>
    </source>
</evidence>
<sequence length="263" mass="29406">MDQQVVTIDQFTAAMTSIQEALANLSISRSLWTNSSPVDVKGNKPSGGQQSVDYRPHAPHRYRPQAPHQTYDQVHTPPTLTLPHYVAQGSEKPLVSYSITRQLCYAAQFCRETYIILSQAHSSVDLYSFCFENAETVFTVRHVVEPGFSEAYRGGIEPGHETDRCIVLRHAIQDLIDQGLVHLGQSSVTTNPLPSHITHAIPSSADDIHFLDFAEFDDHIHMLSWDESALEPMVSDEIYEMGRVTLSPRVPTPFRLIPKAALV</sequence>
<evidence type="ECO:0000313" key="3">
    <source>
        <dbReference type="Proteomes" id="UP000288805"/>
    </source>
</evidence>
<organism evidence="2 3">
    <name type="scientific">Vitis vinifera</name>
    <name type="common">Grape</name>
    <dbReference type="NCBI Taxonomy" id="29760"/>
    <lineage>
        <taxon>Eukaryota</taxon>
        <taxon>Viridiplantae</taxon>
        <taxon>Streptophyta</taxon>
        <taxon>Embryophyta</taxon>
        <taxon>Tracheophyta</taxon>
        <taxon>Spermatophyta</taxon>
        <taxon>Magnoliopsida</taxon>
        <taxon>eudicotyledons</taxon>
        <taxon>Gunneridae</taxon>
        <taxon>Pentapetalae</taxon>
        <taxon>rosids</taxon>
        <taxon>Vitales</taxon>
        <taxon>Vitaceae</taxon>
        <taxon>Viteae</taxon>
        <taxon>Vitis</taxon>
    </lineage>
</organism>
<dbReference type="AlphaFoldDB" id="A0A438K5H4"/>
<feature type="region of interest" description="Disordered" evidence="1">
    <location>
        <begin position="36"/>
        <end position="74"/>
    </location>
</feature>